<dbReference type="PANTHER" id="PTHR43840">
    <property type="entry name" value="MITOCHONDRIAL METAL TRANSPORTER 1-RELATED"/>
    <property type="match status" value="1"/>
</dbReference>
<accession>X1FF88</accession>
<dbReference type="FunFam" id="1.20.1510.10:FF:000006">
    <property type="entry name" value="Divalent cation efflux transporter"/>
    <property type="match status" value="1"/>
</dbReference>
<evidence type="ECO:0000256" key="7">
    <source>
        <dbReference type="SAM" id="Phobius"/>
    </source>
</evidence>
<feature type="domain" description="Cation efflux protein transmembrane" evidence="8">
    <location>
        <begin position="14"/>
        <end position="195"/>
    </location>
</feature>
<reference evidence="9" key="1">
    <citation type="journal article" date="2014" name="Front. Microbiol.">
        <title>High frequency of phylogenetically diverse reductive dehalogenase-homologous genes in deep subseafloor sedimentary metagenomes.</title>
        <authorList>
            <person name="Kawai M."/>
            <person name="Futagami T."/>
            <person name="Toyoda A."/>
            <person name="Takaki Y."/>
            <person name="Nishi S."/>
            <person name="Hori S."/>
            <person name="Arai W."/>
            <person name="Tsubouchi T."/>
            <person name="Morono Y."/>
            <person name="Uchiyama I."/>
            <person name="Ito T."/>
            <person name="Fujiyama A."/>
            <person name="Inagaki F."/>
            <person name="Takami H."/>
        </authorList>
    </citation>
    <scope>NUCLEOTIDE SEQUENCE</scope>
    <source>
        <strain evidence="9">Expedition CK06-06</strain>
    </source>
</reference>
<dbReference type="GO" id="GO:0016020">
    <property type="term" value="C:membrane"/>
    <property type="evidence" value="ECO:0007669"/>
    <property type="project" value="UniProtKB-SubCell"/>
</dbReference>
<dbReference type="InterPro" id="IPR050291">
    <property type="entry name" value="CDF_Transporter"/>
</dbReference>
<proteinExistence type="inferred from homology"/>
<comment type="similarity">
    <text evidence="2">Belongs to the cation diffusion facilitator (CDF) transporter (TC 2.A.4) family.</text>
</comment>
<evidence type="ECO:0000256" key="4">
    <source>
        <dbReference type="ARBA" id="ARBA00022692"/>
    </source>
</evidence>
<keyword evidence="5 7" id="KW-1133">Transmembrane helix</keyword>
<comment type="caution">
    <text evidence="9">The sequence shown here is derived from an EMBL/GenBank/DDBJ whole genome shotgun (WGS) entry which is preliminary data.</text>
</comment>
<dbReference type="NCBIfam" id="TIGR01297">
    <property type="entry name" value="CDF"/>
    <property type="match status" value="1"/>
</dbReference>
<evidence type="ECO:0000256" key="1">
    <source>
        <dbReference type="ARBA" id="ARBA00004141"/>
    </source>
</evidence>
<dbReference type="GO" id="GO:0008324">
    <property type="term" value="F:monoatomic cation transmembrane transporter activity"/>
    <property type="evidence" value="ECO:0007669"/>
    <property type="project" value="InterPro"/>
</dbReference>
<sequence length="196" mass="20568">MPKINLLDSKTCTLLGLAANIALTIFKLLAGILGFSYAMIADAIHSASDCLATGAVYIGLRIGEKPPDKSHPYGHANAETIAAFLVALIILSTGVFIGISAIHLIADKNFETPTMIALVAAVTSIVIKEAMFRYTLKVGKKNNSPAVIANAWDHRSDAYSSIAALAGIVGARLGFQYLDPIAGLVVSALIVKMSLT</sequence>
<organism evidence="9">
    <name type="scientific">marine sediment metagenome</name>
    <dbReference type="NCBI Taxonomy" id="412755"/>
    <lineage>
        <taxon>unclassified sequences</taxon>
        <taxon>metagenomes</taxon>
        <taxon>ecological metagenomes</taxon>
    </lineage>
</organism>
<dbReference type="Pfam" id="PF01545">
    <property type="entry name" value="Cation_efflux"/>
    <property type="match status" value="1"/>
</dbReference>
<name>X1FF88_9ZZZZ</name>
<evidence type="ECO:0000256" key="2">
    <source>
        <dbReference type="ARBA" id="ARBA00008114"/>
    </source>
</evidence>
<dbReference type="EMBL" id="BARU01010026">
    <property type="protein sequence ID" value="GAH44301.1"/>
    <property type="molecule type" value="Genomic_DNA"/>
</dbReference>
<feature type="transmembrane region" description="Helical" evidence="7">
    <location>
        <begin position="112"/>
        <end position="131"/>
    </location>
</feature>
<evidence type="ECO:0000259" key="8">
    <source>
        <dbReference type="Pfam" id="PF01545"/>
    </source>
</evidence>
<dbReference type="AlphaFoldDB" id="X1FF88"/>
<evidence type="ECO:0000256" key="3">
    <source>
        <dbReference type="ARBA" id="ARBA00022448"/>
    </source>
</evidence>
<dbReference type="InterPro" id="IPR002524">
    <property type="entry name" value="Cation_efflux"/>
</dbReference>
<dbReference type="InterPro" id="IPR058533">
    <property type="entry name" value="Cation_efflux_TM"/>
</dbReference>
<feature type="transmembrane region" description="Helical" evidence="7">
    <location>
        <begin position="12"/>
        <end position="37"/>
    </location>
</feature>
<protein>
    <recommendedName>
        <fullName evidence="8">Cation efflux protein transmembrane domain-containing protein</fullName>
    </recommendedName>
</protein>
<keyword evidence="6 7" id="KW-0472">Membrane</keyword>
<keyword evidence="3" id="KW-0813">Transport</keyword>
<dbReference type="Gene3D" id="1.20.1510.10">
    <property type="entry name" value="Cation efflux protein transmembrane domain"/>
    <property type="match status" value="1"/>
</dbReference>
<evidence type="ECO:0000256" key="6">
    <source>
        <dbReference type="ARBA" id="ARBA00023136"/>
    </source>
</evidence>
<dbReference type="PANTHER" id="PTHR43840:SF15">
    <property type="entry name" value="MITOCHONDRIAL METAL TRANSPORTER 1-RELATED"/>
    <property type="match status" value="1"/>
</dbReference>
<feature type="non-terminal residue" evidence="9">
    <location>
        <position position="196"/>
    </location>
</feature>
<dbReference type="InterPro" id="IPR027469">
    <property type="entry name" value="Cation_efflux_TMD_sf"/>
</dbReference>
<feature type="transmembrane region" description="Helical" evidence="7">
    <location>
        <begin position="81"/>
        <end position="106"/>
    </location>
</feature>
<keyword evidence="4 7" id="KW-0812">Transmembrane</keyword>
<evidence type="ECO:0000313" key="9">
    <source>
        <dbReference type="EMBL" id="GAH44301.1"/>
    </source>
</evidence>
<comment type="subcellular location">
    <subcellularLocation>
        <location evidence="1">Membrane</location>
        <topology evidence="1">Multi-pass membrane protein</topology>
    </subcellularLocation>
</comment>
<evidence type="ECO:0000256" key="5">
    <source>
        <dbReference type="ARBA" id="ARBA00022989"/>
    </source>
</evidence>
<gene>
    <name evidence="9" type="ORF">S03H2_19223</name>
</gene>
<dbReference type="SUPFAM" id="SSF161111">
    <property type="entry name" value="Cation efflux protein transmembrane domain-like"/>
    <property type="match status" value="1"/>
</dbReference>